<accession>A0ACB6SIF2</accession>
<sequence length="506" mass="57032">MDEPPRKRRKTSSPAQAPSSPLRKPPRRPSFASPTKASLARNYHNLLPTRTPPPDDVRARGKQARAFVFGEDGLPPKERENVGDEEVELPTTPSQRGLEEQEGPRRGVLSFSPSKRPPRGPSVVKRSPLAKAPAVQQNQLTRPVEEALDGEGPDQTKKARRPPLDPEHEKRKQEKARLQREVQELEAQVSRCTNEIVAEQRRGADDALLPTQRADLIKFLIKISGADAQDERPTPVSSLLCSFLPFSSLAVPPPKQKRPEKPIASHRPLDLQDPLPYLEMFTSFNFSTQLGLPRGKVLLSSKRVHQKHTIDINGPQKLLTAQLALNIDCLSNEVIDLHILRLPSWAERELGTFMRTKAKEKDLGNACWAIDSFWDIAVKRANFWHRCEMEFARFLPRQTAANTENIPATSTESSTLSRKDLSRHLGRDVFILQDKHVLLKINWRIVFDWTGEAESNVDVECAVPAVWEEADASDTFRKIPDTFDSLLRTKGAFEATRIMVALLFSQ</sequence>
<name>A0ACB6SIF2_9PLEO</name>
<organism evidence="1 2">
    <name type="scientific">Macroventuria anomochaeta</name>
    <dbReference type="NCBI Taxonomy" id="301207"/>
    <lineage>
        <taxon>Eukaryota</taxon>
        <taxon>Fungi</taxon>
        <taxon>Dikarya</taxon>
        <taxon>Ascomycota</taxon>
        <taxon>Pezizomycotina</taxon>
        <taxon>Dothideomycetes</taxon>
        <taxon>Pleosporomycetidae</taxon>
        <taxon>Pleosporales</taxon>
        <taxon>Pleosporineae</taxon>
        <taxon>Didymellaceae</taxon>
        <taxon>Macroventuria</taxon>
    </lineage>
</organism>
<dbReference type="Proteomes" id="UP000799754">
    <property type="component" value="Unassembled WGS sequence"/>
</dbReference>
<keyword evidence="2" id="KW-1185">Reference proteome</keyword>
<protein>
    <submittedName>
        <fullName evidence="1">Uncharacterized protein</fullName>
    </submittedName>
</protein>
<gene>
    <name evidence="1" type="ORF">BU25DRAFT_381453</name>
</gene>
<reference evidence="1" key="1">
    <citation type="journal article" date="2020" name="Stud. Mycol.">
        <title>101 Dothideomycetes genomes: a test case for predicting lifestyles and emergence of pathogens.</title>
        <authorList>
            <person name="Haridas S."/>
            <person name="Albert R."/>
            <person name="Binder M."/>
            <person name="Bloem J."/>
            <person name="Labutti K."/>
            <person name="Salamov A."/>
            <person name="Andreopoulos B."/>
            <person name="Baker S."/>
            <person name="Barry K."/>
            <person name="Bills G."/>
            <person name="Bluhm B."/>
            <person name="Cannon C."/>
            <person name="Castanera R."/>
            <person name="Culley D."/>
            <person name="Daum C."/>
            <person name="Ezra D."/>
            <person name="Gonzalez J."/>
            <person name="Henrissat B."/>
            <person name="Kuo A."/>
            <person name="Liang C."/>
            <person name="Lipzen A."/>
            <person name="Lutzoni F."/>
            <person name="Magnuson J."/>
            <person name="Mondo S."/>
            <person name="Nolan M."/>
            <person name="Ohm R."/>
            <person name="Pangilinan J."/>
            <person name="Park H.-J."/>
            <person name="Ramirez L."/>
            <person name="Alfaro M."/>
            <person name="Sun H."/>
            <person name="Tritt A."/>
            <person name="Yoshinaga Y."/>
            <person name="Zwiers L.-H."/>
            <person name="Turgeon B."/>
            <person name="Goodwin S."/>
            <person name="Spatafora J."/>
            <person name="Crous P."/>
            <person name="Grigoriev I."/>
        </authorList>
    </citation>
    <scope>NUCLEOTIDE SEQUENCE</scope>
    <source>
        <strain evidence="1">CBS 525.71</strain>
    </source>
</reference>
<evidence type="ECO:0000313" key="1">
    <source>
        <dbReference type="EMBL" id="KAF2633752.1"/>
    </source>
</evidence>
<proteinExistence type="predicted"/>
<evidence type="ECO:0000313" key="2">
    <source>
        <dbReference type="Proteomes" id="UP000799754"/>
    </source>
</evidence>
<dbReference type="EMBL" id="MU006701">
    <property type="protein sequence ID" value="KAF2633752.1"/>
    <property type="molecule type" value="Genomic_DNA"/>
</dbReference>
<comment type="caution">
    <text evidence="1">The sequence shown here is derived from an EMBL/GenBank/DDBJ whole genome shotgun (WGS) entry which is preliminary data.</text>
</comment>